<gene>
    <name evidence="10" type="ORF">LUCI_0933</name>
</gene>
<dbReference type="Gene3D" id="3.20.20.80">
    <property type="entry name" value="Glycosidases"/>
    <property type="match status" value="1"/>
</dbReference>
<dbReference type="GO" id="GO:0030246">
    <property type="term" value="F:carbohydrate binding"/>
    <property type="evidence" value="ECO:0007669"/>
    <property type="project" value="InterPro"/>
</dbReference>
<keyword evidence="6 8" id="KW-0326">Glycosidase</keyword>
<dbReference type="InterPro" id="IPR017853">
    <property type="entry name" value="GH"/>
</dbReference>
<dbReference type="SUPFAM" id="SSF51445">
    <property type="entry name" value="(Trans)glycosidases"/>
    <property type="match status" value="1"/>
</dbReference>
<sequence length="1065" mass="121396">MVKENFPFNNNDWENQYVLQINREPMHVPLGAYSSLAEALSCNRQCSPYVLSLDGIWKFKLFANPLSVTEPFYEEHFDAAGWDDIKVPGNWEMQGYSYPIYTNIKYPFDMNSPGDSYRSYPGGRDAERDTSIFLDLNPPYVPADNPTGCYITRFTLPDGWRERDVFINFEAVESCFYLWVNGKKVGYSQDSKLSAEFNISAYVKKGVNTLALQVMRWCDGTYLEDQDYWHLSGIQRSVVLYSKPPVHIRDFKVLALLDDQYQDAELIVYCYVNKKNGYAGYQVRANLFDQDGRPFIEEMKGDICIRTPMYLRTDFILEAGAALLRAKVKSPAKWSDENPYLYTLVMTLVDPQGKETDFESVRVGFRRIEINAAGVVTLNGKRLVIRGVNRHEHHPETGRTLTERRMREEITAMKKLNFNAVRTSHYPNDPRWYDLCDELGLYLVDETNLETHGVQALLSKDPTWSLAYLDRVIRMVMRDKNHPSILFWSLGNESGAGMHHAAMAAWVRSYDPYRLVQYESGDPGADITDIRCPMYPGLAWIDAAMADYNDKRPFIMCEYAYSKSNSLGNFHKYWEYVDKYPRFQGGFVWDWCDKAITKRTDDHKIYWAYGGDFAEPVVDRVPDMCLNGVMLPDLTPKPGAWEIKKIQAPLRVTAKDLAKGQFVVYNKYLVNDLSHLTVAWEFIEEGVVIQAGQRKPPEAAAGRDGEFTIPYRVGPVKGGAEYAVTISFILNQDTPWAEQGHPVYSEQFVLPVRAPQLQVSQPEALPPVQLKETGTQVEICGENVRVLFCKEQGLLVSYECGGRKILNLGMQENYFRAPTGIDRAQSLDVEAGDCGFAAEWYHAGLNKLARQVKNVKIFRQAADCVHIEVDVFLAAPGRESGFHSKLRYVIYGNGTMEVYNDVDASPDLPVLPRVGLTFRVTEACHIFQWYGRGPHENYADRKHSAHIGRYASTVEEQHFPYIVPVECGGREDVKWFSLTDESGCGIQVRGFNPLHVDVHKNSVSDYEQASHSFGLIPRDEIFVNVDCIHAGLGGDTGWTKNVHAEYRVKPERYLFGFQVTLLGYS</sequence>
<dbReference type="Gene3D" id="2.70.98.10">
    <property type="match status" value="1"/>
</dbReference>
<accession>A0A498R649</accession>
<dbReference type="Pfam" id="PF00703">
    <property type="entry name" value="Glyco_hydro_2"/>
    <property type="match status" value="1"/>
</dbReference>
<dbReference type="InterPro" id="IPR006102">
    <property type="entry name" value="Ig-like_GH2"/>
</dbReference>
<name>A0A498R649_9FIRM</name>
<dbReference type="InterPro" id="IPR014718">
    <property type="entry name" value="GH-type_carb-bd"/>
</dbReference>
<dbReference type="InterPro" id="IPR023232">
    <property type="entry name" value="Glyco_hydro_2_AS"/>
</dbReference>
<proteinExistence type="inferred from homology"/>
<dbReference type="InterPro" id="IPR006101">
    <property type="entry name" value="Glyco_hydro_2"/>
</dbReference>
<reference evidence="10 11" key="1">
    <citation type="submission" date="2018-06" db="EMBL/GenBank/DDBJ databases">
        <authorList>
            <person name="Strepis N."/>
        </authorList>
    </citation>
    <scope>NUCLEOTIDE SEQUENCE [LARGE SCALE GENOMIC DNA]</scope>
    <source>
        <strain evidence="10">LUCI</strain>
    </source>
</reference>
<dbReference type="InterPro" id="IPR004199">
    <property type="entry name" value="B-gal_small/dom_5"/>
</dbReference>
<dbReference type="InterPro" id="IPR006104">
    <property type="entry name" value="Glyco_hydro_2_N"/>
</dbReference>
<dbReference type="Gene3D" id="2.60.40.10">
    <property type="entry name" value="Immunoglobulins"/>
    <property type="match status" value="2"/>
</dbReference>
<dbReference type="SUPFAM" id="SSF74650">
    <property type="entry name" value="Galactose mutarotase-like"/>
    <property type="match status" value="1"/>
</dbReference>
<dbReference type="Gene3D" id="2.60.120.260">
    <property type="entry name" value="Galactose-binding domain-like"/>
    <property type="match status" value="1"/>
</dbReference>
<dbReference type="InterPro" id="IPR023230">
    <property type="entry name" value="Glyco_hydro_2_CS"/>
</dbReference>
<dbReference type="InterPro" id="IPR032312">
    <property type="entry name" value="LacZ_4"/>
</dbReference>
<evidence type="ECO:0000256" key="8">
    <source>
        <dbReference type="RuleBase" id="RU361154"/>
    </source>
</evidence>
<evidence type="ECO:0000256" key="7">
    <source>
        <dbReference type="ARBA" id="ARBA00032230"/>
    </source>
</evidence>
<dbReference type="InterPro" id="IPR008979">
    <property type="entry name" value="Galactose-bd-like_sf"/>
</dbReference>
<dbReference type="GO" id="GO:0009341">
    <property type="term" value="C:beta-galactosidase complex"/>
    <property type="evidence" value="ECO:0007669"/>
    <property type="project" value="InterPro"/>
</dbReference>
<dbReference type="InterPro" id="IPR011013">
    <property type="entry name" value="Gal_mutarotase_sf_dom"/>
</dbReference>
<dbReference type="SMART" id="SM01038">
    <property type="entry name" value="Bgal_small_N"/>
    <property type="match status" value="1"/>
</dbReference>
<evidence type="ECO:0000256" key="2">
    <source>
        <dbReference type="ARBA" id="ARBA00007401"/>
    </source>
</evidence>
<dbReference type="Pfam" id="PF02837">
    <property type="entry name" value="Glyco_hydro_2_N"/>
    <property type="match status" value="2"/>
</dbReference>
<dbReference type="GO" id="GO:0005990">
    <property type="term" value="P:lactose catabolic process"/>
    <property type="evidence" value="ECO:0007669"/>
    <property type="project" value="TreeGrafter"/>
</dbReference>
<keyword evidence="11" id="KW-1185">Reference proteome</keyword>
<dbReference type="EC" id="3.2.1.23" evidence="3 8"/>
<dbReference type="InterPro" id="IPR013783">
    <property type="entry name" value="Ig-like_fold"/>
</dbReference>
<dbReference type="InterPro" id="IPR006103">
    <property type="entry name" value="Glyco_hydro_2_cat"/>
</dbReference>
<evidence type="ECO:0000256" key="3">
    <source>
        <dbReference type="ARBA" id="ARBA00012756"/>
    </source>
</evidence>
<dbReference type="Pfam" id="PF16353">
    <property type="entry name" value="LacZ_4"/>
    <property type="match status" value="1"/>
</dbReference>
<evidence type="ECO:0000313" key="10">
    <source>
        <dbReference type="EMBL" id="VBB05722.1"/>
    </source>
</evidence>
<evidence type="ECO:0000256" key="1">
    <source>
        <dbReference type="ARBA" id="ARBA00001412"/>
    </source>
</evidence>
<evidence type="ECO:0000256" key="4">
    <source>
        <dbReference type="ARBA" id="ARBA00013303"/>
    </source>
</evidence>
<dbReference type="SUPFAM" id="SSF49303">
    <property type="entry name" value="beta-Galactosidase/glucuronidase domain"/>
    <property type="match status" value="2"/>
</dbReference>
<comment type="similarity">
    <text evidence="2 8">Belongs to the glycosyl hydrolase 2 family.</text>
</comment>
<dbReference type="EMBL" id="UPPP01000058">
    <property type="protein sequence ID" value="VBB05722.1"/>
    <property type="molecule type" value="Genomic_DNA"/>
</dbReference>
<dbReference type="PANTHER" id="PTHR46323:SF2">
    <property type="entry name" value="BETA-GALACTOSIDASE"/>
    <property type="match status" value="1"/>
</dbReference>
<evidence type="ECO:0000256" key="6">
    <source>
        <dbReference type="ARBA" id="ARBA00023295"/>
    </source>
</evidence>
<evidence type="ECO:0000256" key="5">
    <source>
        <dbReference type="ARBA" id="ARBA00022801"/>
    </source>
</evidence>
<dbReference type="Proteomes" id="UP000277811">
    <property type="component" value="Unassembled WGS sequence"/>
</dbReference>
<dbReference type="InterPro" id="IPR036156">
    <property type="entry name" value="Beta-gal/glucu_dom_sf"/>
</dbReference>
<dbReference type="PROSITE" id="PS00608">
    <property type="entry name" value="GLYCOSYL_HYDROL_F2_2"/>
    <property type="match status" value="1"/>
</dbReference>
<dbReference type="Pfam" id="PF02836">
    <property type="entry name" value="Glyco_hydro_2_C"/>
    <property type="match status" value="1"/>
</dbReference>
<dbReference type="SUPFAM" id="SSF49785">
    <property type="entry name" value="Galactose-binding domain-like"/>
    <property type="match status" value="1"/>
</dbReference>
<dbReference type="Pfam" id="PF02929">
    <property type="entry name" value="Bgal_small_N"/>
    <property type="match status" value="1"/>
</dbReference>
<dbReference type="PRINTS" id="PR00132">
    <property type="entry name" value="GLHYDRLASE2"/>
</dbReference>
<organism evidence="10 11">
    <name type="scientific">Lucifera butyrica</name>
    <dbReference type="NCBI Taxonomy" id="1351585"/>
    <lineage>
        <taxon>Bacteria</taxon>
        <taxon>Bacillati</taxon>
        <taxon>Bacillota</taxon>
        <taxon>Negativicutes</taxon>
        <taxon>Veillonellales</taxon>
        <taxon>Veillonellaceae</taxon>
        <taxon>Lucifera</taxon>
    </lineage>
</organism>
<dbReference type="GO" id="GO:0004565">
    <property type="term" value="F:beta-galactosidase activity"/>
    <property type="evidence" value="ECO:0007669"/>
    <property type="project" value="UniProtKB-EC"/>
</dbReference>
<dbReference type="PANTHER" id="PTHR46323">
    <property type="entry name" value="BETA-GALACTOSIDASE"/>
    <property type="match status" value="1"/>
</dbReference>
<feature type="domain" description="Beta galactosidase small chain/" evidence="9">
    <location>
        <begin position="778"/>
        <end position="1060"/>
    </location>
</feature>
<evidence type="ECO:0000313" key="11">
    <source>
        <dbReference type="Proteomes" id="UP000277811"/>
    </source>
</evidence>
<comment type="catalytic activity">
    <reaction evidence="1 8">
        <text>Hydrolysis of terminal non-reducing beta-D-galactose residues in beta-D-galactosides.</text>
        <dbReference type="EC" id="3.2.1.23"/>
    </reaction>
</comment>
<dbReference type="RefSeq" id="WP_122626697.1">
    <property type="nucleotide sequence ID" value="NZ_UPPP01000058.1"/>
</dbReference>
<evidence type="ECO:0000259" key="9">
    <source>
        <dbReference type="SMART" id="SM01038"/>
    </source>
</evidence>
<protein>
    <recommendedName>
        <fullName evidence="4 8">Beta-galactosidase</fullName>
        <ecNumber evidence="3 8">3.2.1.23</ecNumber>
    </recommendedName>
    <alternativeName>
        <fullName evidence="7 8">Lactase</fullName>
    </alternativeName>
</protein>
<dbReference type="AlphaFoldDB" id="A0A498R649"/>
<dbReference type="InterPro" id="IPR050347">
    <property type="entry name" value="Bact_Beta-galactosidase"/>
</dbReference>
<dbReference type="PROSITE" id="PS00719">
    <property type="entry name" value="GLYCOSYL_HYDROL_F2_1"/>
    <property type="match status" value="1"/>
</dbReference>
<keyword evidence="5 8" id="KW-0378">Hydrolase</keyword>